<comment type="caution">
    <text evidence="1">The sequence shown here is derived from an EMBL/GenBank/DDBJ whole genome shotgun (WGS) entry which is preliminary data.</text>
</comment>
<keyword evidence="2" id="KW-1185">Reference proteome</keyword>
<evidence type="ECO:0000313" key="2">
    <source>
        <dbReference type="Proteomes" id="UP001221757"/>
    </source>
</evidence>
<sequence length="425" mass="48976">MPAVRTQNKPLPRLTSPFLPASVMPRIDSRQGSRHHQLRLLAEEEERAVLNEQVYMNRALANRFPDDAIKAMEFKFSLDDYEERFGKFVPDAENAEWHARKETRFNELTERRQDVVYLSHISHKSELLQYFEDVRQFEAEFGFQFEVDDNMRKILSNKEKILAEYTALMDRVDGDRGAACDIAGNGYRFTVKNPFPGADERRAEFDTTLRRIYARCHLDGTSPRKATLNAKLFVFDLPNTHPERHDEHLTYYCQWEWVLSGVASGFDVHPHPSLMIAVKARRSLKCLPLLPRSPFDRKVTRRAPKVRPAMRSAAPAVLPMRVSCYDTCVQFREVPALSSLSAGEGCEHPWHFLMYTMYLNTMSPLLYRMVYAPATESTTVAIRRHRAVASIQALRASLLAVHDSFMAIRERFATNLHAATASFNF</sequence>
<evidence type="ECO:0000313" key="1">
    <source>
        <dbReference type="EMBL" id="KAJ7679816.1"/>
    </source>
</evidence>
<accession>A0AAD7D587</accession>
<proteinExistence type="predicted"/>
<gene>
    <name evidence="1" type="ORF">B0H17DRAFT_1206332</name>
</gene>
<name>A0AAD7D587_MYCRO</name>
<dbReference type="EMBL" id="JARKIE010000127">
    <property type="protein sequence ID" value="KAJ7679816.1"/>
    <property type="molecule type" value="Genomic_DNA"/>
</dbReference>
<protein>
    <submittedName>
        <fullName evidence="1">Uncharacterized protein</fullName>
    </submittedName>
</protein>
<reference evidence="1" key="1">
    <citation type="submission" date="2023-03" db="EMBL/GenBank/DDBJ databases">
        <title>Massive genome expansion in bonnet fungi (Mycena s.s.) driven by repeated elements and novel gene families across ecological guilds.</title>
        <authorList>
            <consortium name="Lawrence Berkeley National Laboratory"/>
            <person name="Harder C.B."/>
            <person name="Miyauchi S."/>
            <person name="Viragh M."/>
            <person name="Kuo A."/>
            <person name="Thoen E."/>
            <person name="Andreopoulos B."/>
            <person name="Lu D."/>
            <person name="Skrede I."/>
            <person name="Drula E."/>
            <person name="Henrissat B."/>
            <person name="Morin E."/>
            <person name="Kohler A."/>
            <person name="Barry K."/>
            <person name="LaButti K."/>
            <person name="Morin E."/>
            <person name="Salamov A."/>
            <person name="Lipzen A."/>
            <person name="Mereny Z."/>
            <person name="Hegedus B."/>
            <person name="Baldrian P."/>
            <person name="Stursova M."/>
            <person name="Weitz H."/>
            <person name="Taylor A."/>
            <person name="Grigoriev I.V."/>
            <person name="Nagy L.G."/>
            <person name="Martin F."/>
            <person name="Kauserud H."/>
        </authorList>
    </citation>
    <scope>NUCLEOTIDE SEQUENCE</scope>
    <source>
        <strain evidence="1">CBHHK067</strain>
    </source>
</reference>
<dbReference type="Proteomes" id="UP001221757">
    <property type="component" value="Unassembled WGS sequence"/>
</dbReference>
<organism evidence="1 2">
    <name type="scientific">Mycena rosella</name>
    <name type="common">Pink bonnet</name>
    <name type="synonym">Agaricus rosellus</name>
    <dbReference type="NCBI Taxonomy" id="1033263"/>
    <lineage>
        <taxon>Eukaryota</taxon>
        <taxon>Fungi</taxon>
        <taxon>Dikarya</taxon>
        <taxon>Basidiomycota</taxon>
        <taxon>Agaricomycotina</taxon>
        <taxon>Agaricomycetes</taxon>
        <taxon>Agaricomycetidae</taxon>
        <taxon>Agaricales</taxon>
        <taxon>Marasmiineae</taxon>
        <taxon>Mycenaceae</taxon>
        <taxon>Mycena</taxon>
    </lineage>
</organism>
<dbReference type="AlphaFoldDB" id="A0AAD7D587"/>